<accession>A0ABQ7SYK3</accession>
<keyword evidence="2" id="KW-1185">Reference proteome</keyword>
<protein>
    <submittedName>
        <fullName evidence="1">Uncharacterized protein</fullName>
    </submittedName>
</protein>
<organism evidence="1 2">
    <name type="scientific">Phrynosoma platyrhinos</name>
    <name type="common">Desert horned lizard</name>
    <dbReference type="NCBI Taxonomy" id="52577"/>
    <lineage>
        <taxon>Eukaryota</taxon>
        <taxon>Metazoa</taxon>
        <taxon>Chordata</taxon>
        <taxon>Craniata</taxon>
        <taxon>Vertebrata</taxon>
        <taxon>Euteleostomi</taxon>
        <taxon>Lepidosauria</taxon>
        <taxon>Squamata</taxon>
        <taxon>Bifurcata</taxon>
        <taxon>Unidentata</taxon>
        <taxon>Episquamata</taxon>
        <taxon>Toxicofera</taxon>
        <taxon>Iguania</taxon>
        <taxon>Phrynosomatidae</taxon>
        <taxon>Phrynosomatinae</taxon>
        <taxon>Phrynosoma</taxon>
    </lineage>
</organism>
<dbReference type="InterPro" id="IPR046346">
    <property type="entry name" value="Aminoacid_DH-like_N_sf"/>
</dbReference>
<reference evidence="1 2" key="1">
    <citation type="journal article" date="2022" name="Gigascience">
        <title>A chromosome-level genome assembly and annotation of the desert horned lizard, Phrynosoma platyrhinos, provides insight into chromosomal rearrangements among reptiles.</title>
        <authorList>
            <person name="Koochekian N."/>
            <person name="Ascanio A."/>
            <person name="Farleigh K."/>
            <person name="Card D.C."/>
            <person name="Schield D.R."/>
            <person name="Castoe T.A."/>
            <person name="Jezkova T."/>
        </authorList>
    </citation>
    <scope>NUCLEOTIDE SEQUENCE [LARGE SCALE GENOMIC DNA]</scope>
    <source>
        <strain evidence="1">NK-2021</strain>
    </source>
</reference>
<evidence type="ECO:0000313" key="2">
    <source>
        <dbReference type="Proteomes" id="UP000826234"/>
    </source>
</evidence>
<dbReference type="Gene3D" id="3.40.50.10860">
    <property type="entry name" value="Leucine Dehydrogenase, chain A, domain 1"/>
    <property type="match status" value="1"/>
</dbReference>
<dbReference type="SUPFAM" id="SSF53223">
    <property type="entry name" value="Aminoacid dehydrogenase-like, N-terminal domain"/>
    <property type="match status" value="1"/>
</dbReference>
<comment type="caution">
    <text evidence="1">The sequence shown here is derived from an EMBL/GenBank/DDBJ whole genome shotgun (WGS) entry which is preliminary data.</text>
</comment>
<name>A0ABQ7SYK3_PHRPL</name>
<dbReference type="EMBL" id="JAIPUX010003289">
    <property type="protein sequence ID" value="KAH0622382.1"/>
    <property type="molecule type" value="Genomic_DNA"/>
</dbReference>
<proteinExistence type="predicted"/>
<sequence length="102" mass="11520">MKKIIVSYTNIADNNNDFIFREIIESSKKALNLLQKEYPALKPTLSVVQVKETNTQTPATVIDEIIKLNKDPKIHGLLLRLANKPYTSNIINAMKPEKDVNG</sequence>
<evidence type="ECO:0000313" key="1">
    <source>
        <dbReference type="EMBL" id="KAH0622382.1"/>
    </source>
</evidence>
<gene>
    <name evidence="1" type="ORF">JD844_024643</name>
</gene>
<dbReference type="Proteomes" id="UP000826234">
    <property type="component" value="Unassembled WGS sequence"/>
</dbReference>